<dbReference type="Pfam" id="PF07331">
    <property type="entry name" value="TctB"/>
    <property type="match status" value="1"/>
</dbReference>
<organism evidence="3 4">
    <name type="scientific">Sneathiella chungangensis</name>
    <dbReference type="NCBI Taxonomy" id="1418234"/>
    <lineage>
        <taxon>Bacteria</taxon>
        <taxon>Pseudomonadati</taxon>
        <taxon>Pseudomonadota</taxon>
        <taxon>Alphaproteobacteria</taxon>
        <taxon>Sneathiellales</taxon>
        <taxon>Sneathiellaceae</taxon>
        <taxon>Sneathiella</taxon>
    </lineage>
</organism>
<reference evidence="3 4" key="1">
    <citation type="journal article" date="2014" name="Int. J. Syst. Evol. Microbiol.">
        <title>Sneathiella chungangensis sp. nov., isolated from a marine sand, and emended description of the genus Sneathiella.</title>
        <authorList>
            <person name="Siamphan C."/>
            <person name="Kim H."/>
            <person name="Lee J.S."/>
            <person name="Kim W."/>
        </authorList>
    </citation>
    <scope>NUCLEOTIDE SEQUENCE [LARGE SCALE GENOMIC DNA]</scope>
    <source>
        <strain evidence="3 4">KCTC 32476</strain>
    </source>
</reference>
<keyword evidence="1" id="KW-0812">Transmembrane</keyword>
<dbReference type="EMBL" id="WTVA01000002">
    <property type="protein sequence ID" value="MZR21714.1"/>
    <property type="molecule type" value="Genomic_DNA"/>
</dbReference>
<dbReference type="Proteomes" id="UP000445696">
    <property type="component" value="Unassembled WGS sequence"/>
</dbReference>
<feature type="transmembrane region" description="Helical" evidence="1">
    <location>
        <begin position="126"/>
        <end position="146"/>
    </location>
</feature>
<feature type="transmembrane region" description="Helical" evidence="1">
    <location>
        <begin position="51"/>
        <end position="69"/>
    </location>
</feature>
<dbReference type="AlphaFoldDB" id="A0A845MF93"/>
<proteinExistence type="predicted"/>
<sequence length="150" mass="16381">MASGFTKGNGLLLLDRLSGIFFAGLGLLLYFVIIPEQTEAVDYGWMRPQSVPNACAHLLLFLGIAQAAFPRGNISIDWREMLKACVFAAIMAIAIWLMTQFGYLLAVPIFAGCLMLLVGERRPGWLIGGVILLPLAIWLIVVPLLGRPLP</sequence>
<dbReference type="InterPro" id="IPR009936">
    <property type="entry name" value="DUF1468"/>
</dbReference>
<keyword evidence="4" id="KW-1185">Reference proteome</keyword>
<accession>A0A845MF93</accession>
<dbReference type="OrthoDB" id="7860650at2"/>
<keyword evidence="1" id="KW-1133">Transmembrane helix</keyword>
<gene>
    <name evidence="3" type="ORF">GQF03_05175</name>
</gene>
<comment type="caution">
    <text evidence="3">The sequence shown here is derived from an EMBL/GenBank/DDBJ whole genome shotgun (WGS) entry which is preliminary data.</text>
</comment>
<name>A0A845MF93_9PROT</name>
<feature type="transmembrane region" description="Helical" evidence="1">
    <location>
        <begin position="12"/>
        <end position="31"/>
    </location>
</feature>
<evidence type="ECO:0000256" key="1">
    <source>
        <dbReference type="SAM" id="Phobius"/>
    </source>
</evidence>
<feature type="domain" description="DUF1468" evidence="2">
    <location>
        <begin position="17"/>
        <end position="150"/>
    </location>
</feature>
<keyword evidence="1" id="KW-0472">Membrane</keyword>
<dbReference type="RefSeq" id="WP_161338158.1">
    <property type="nucleotide sequence ID" value="NZ_JBHSDG010000001.1"/>
</dbReference>
<evidence type="ECO:0000313" key="4">
    <source>
        <dbReference type="Proteomes" id="UP000445696"/>
    </source>
</evidence>
<protein>
    <recommendedName>
        <fullName evidence="2">DUF1468 domain-containing protein</fullName>
    </recommendedName>
</protein>
<evidence type="ECO:0000313" key="3">
    <source>
        <dbReference type="EMBL" id="MZR21714.1"/>
    </source>
</evidence>
<evidence type="ECO:0000259" key="2">
    <source>
        <dbReference type="Pfam" id="PF07331"/>
    </source>
</evidence>